<evidence type="ECO:0000313" key="2">
    <source>
        <dbReference type="Proteomes" id="UP000031668"/>
    </source>
</evidence>
<dbReference type="OrthoDB" id="10018421at2759"/>
<evidence type="ECO:0008006" key="3">
    <source>
        <dbReference type="Google" id="ProtNLM"/>
    </source>
</evidence>
<comment type="caution">
    <text evidence="1">The sequence shown here is derived from an EMBL/GenBank/DDBJ whole genome shotgun (WGS) entry which is preliminary data.</text>
</comment>
<dbReference type="Proteomes" id="UP000031668">
    <property type="component" value="Unassembled WGS sequence"/>
</dbReference>
<gene>
    <name evidence="1" type="ORF">RF11_11538</name>
</gene>
<name>A0A0C2MVD2_THEKT</name>
<accession>A0A0C2MVD2</accession>
<dbReference type="EMBL" id="JWZT01001800">
    <property type="protein sequence ID" value="KII71321.1"/>
    <property type="molecule type" value="Genomic_DNA"/>
</dbReference>
<dbReference type="OMA" id="THEWLIP"/>
<dbReference type="PANTHER" id="PTHR21301">
    <property type="entry name" value="REVERSE TRANSCRIPTASE"/>
    <property type="match status" value="1"/>
</dbReference>
<protein>
    <recommendedName>
        <fullName evidence="3">Reverse transcriptase domain-containing protein</fullName>
    </recommendedName>
</protein>
<dbReference type="AlphaFoldDB" id="A0A0C2MVD2"/>
<organism evidence="1 2">
    <name type="scientific">Thelohanellus kitauei</name>
    <name type="common">Myxosporean</name>
    <dbReference type="NCBI Taxonomy" id="669202"/>
    <lineage>
        <taxon>Eukaryota</taxon>
        <taxon>Metazoa</taxon>
        <taxon>Cnidaria</taxon>
        <taxon>Myxozoa</taxon>
        <taxon>Myxosporea</taxon>
        <taxon>Bivalvulida</taxon>
        <taxon>Platysporina</taxon>
        <taxon>Myxobolidae</taxon>
        <taxon>Thelohanellus</taxon>
    </lineage>
</organism>
<dbReference type="PANTHER" id="PTHR21301:SF12">
    <property type="match status" value="1"/>
</dbReference>
<evidence type="ECO:0000313" key="1">
    <source>
        <dbReference type="EMBL" id="KII71321.1"/>
    </source>
</evidence>
<keyword evidence="2" id="KW-1185">Reference proteome</keyword>
<sequence length="278" mass="32858">MSEQVNTPEKLWNSFLNFYQLNREKINIVSGDKGGKIVIMNNKDYYTMGMDIIKRFNFEPLSDEKAVKMIDQIQNHQSEMTDLINSQFIDPQYERKIDCSNNKYPRYMYLLPKIHKETHEWLIPDKVPKGRPIISCSSAFLSTIGKFIDRNLKPLVFKKNPHFIRSSYELLKQLNDFILPNNVEFLVADRSELYLNIDVNLVTIKVFDLFCMSKRCEKAWLLEKLLKFDLTHQLFTFNGHYYRQPNGIFMGSPFSPSLAYLYLLHFDISVRNQANVHF</sequence>
<reference evidence="1 2" key="1">
    <citation type="journal article" date="2014" name="Genome Biol. Evol.">
        <title>The genome of the myxosporean Thelohanellus kitauei shows adaptations to nutrient acquisition within its fish host.</title>
        <authorList>
            <person name="Yang Y."/>
            <person name="Xiong J."/>
            <person name="Zhou Z."/>
            <person name="Huo F."/>
            <person name="Miao W."/>
            <person name="Ran C."/>
            <person name="Liu Y."/>
            <person name="Zhang J."/>
            <person name="Feng J."/>
            <person name="Wang M."/>
            <person name="Wang M."/>
            <person name="Wang L."/>
            <person name="Yao B."/>
        </authorList>
    </citation>
    <scope>NUCLEOTIDE SEQUENCE [LARGE SCALE GENOMIC DNA]</scope>
    <source>
        <strain evidence="1">Wuqing</strain>
    </source>
</reference>
<proteinExistence type="predicted"/>